<comment type="catalytic activity">
    <reaction evidence="5">
        <text>O-phospho-L-threonyl-[protein] + H2O = L-threonyl-[protein] + phosphate</text>
        <dbReference type="Rhea" id="RHEA:47004"/>
        <dbReference type="Rhea" id="RHEA-COMP:11060"/>
        <dbReference type="Rhea" id="RHEA-COMP:11605"/>
        <dbReference type="ChEBI" id="CHEBI:15377"/>
        <dbReference type="ChEBI" id="CHEBI:30013"/>
        <dbReference type="ChEBI" id="CHEBI:43474"/>
        <dbReference type="ChEBI" id="CHEBI:61977"/>
        <dbReference type="EC" id="3.1.3.16"/>
    </reaction>
</comment>
<proteinExistence type="inferred from homology"/>
<dbReference type="RefSeq" id="XP_012825470.1">
    <property type="nucleotide sequence ID" value="XM_012970016.3"/>
</dbReference>
<feature type="domain" description="Tyrosine specific protein phosphatases" evidence="7">
    <location>
        <begin position="66"/>
        <end position="126"/>
    </location>
</feature>
<dbReference type="InterPro" id="IPR000387">
    <property type="entry name" value="Tyr_Pase_dom"/>
</dbReference>
<comment type="catalytic activity">
    <reaction evidence="4">
        <text>O-phospho-L-seryl-[protein] + H2O = L-seryl-[protein] + phosphate</text>
        <dbReference type="Rhea" id="RHEA:20629"/>
        <dbReference type="Rhea" id="RHEA-COMP:9863"/>
        <dbReference type="Rhea" id="RHEA-COMP:11604"/>
        <dbReference type="ChEBI" id="CHEBI:15377"/>
        <dbReference type="ChEBI" id="CHEBI:29999"/>
        <dbReference type="ChEBI" id="CHEBI:43474"/>
        <dbReference type="ChEBI" id="CHEBI:83421"/>
        <dbReference type="EC" id="3.1.3.16"/>
    </reaction>
</comment>
<dbReference type="GeneID" id="100135072"/>
<dbReference type="InterPro" id="IPR020422">
    <property type="entry name" value="TYR_PHOSPHATASE_DUAL_dom"/>
</dbReference>
<dbReference type="Gene3D" id="3.90.190.10">
    <property type="entry name" value="Protein tyrosine phosphatase superfamily"/>
    <property type="match status" value="1"/>
</dbReference>
<organism evidence="8 9">
    <name type="scientific">Xenopus tropicalis</name>
    <name type="common">Western clawed frog</name>
    <name type="synonym">Silurana tropicalis</name>
    <dbReference type="NCBI Taxonomy" id="8364"/>
    <lineage>
        <taxon>Eukaryota</taxon>
        <taxon>Metazoa</taxon>
        <taxon>Chordata</taxon>
        <taxon>Craniata</taxon>
        <taxon>Vertebrata</taxon>
        <taxon>Euteleostomi</taxon>
        <taxon>Amphibia</taxon>
        <taxon>Batrachia</taxon>
        <taxon>Anura</taxon>
        <taxon>Pipoidea</taxon>
        <taxon>Pipidae</taxon>
        <taxon>Xenopodinae</taxon>
        <taxon>Xenopus</taxon>
        <taxon>Silurana</taxon>
    </lineage>
</organism>
<dbReference type="CTD" id="285193"/>
<evidence type="ECO:0000313" key="11">
    <source>
        <dbReference type="Xenbase" id="XB-GENE-1000308"/>
    </source>
</evidence>
<sequence>MNSDRLFKVTNSLFISNVKAACKKNLLMDEGVTCCINVSMQQPFPDINLCTLRIPVFDNPLQNLSDHFDQSGDLIEHTISRGGKCLVYCRHGRSRSATICIAYLMKYKNMSLQEAFQVVKAGRPGIEPNEGFWSQLKQYEESLQRSQ</sequence>
<evidence type="ECO:0000256" key="3">
    <source>
        <dbReference type="ARBA" id="ARBA00022912"/>
    </source>
</evidence>
<dbReference type="AGR" id="Xenbase:XB-GENE-1000308"/>
<evidence type="ECO:0000313" key="8">
    <source>
        <dbReference type="Proteomes" id="UP000008143"/>
    </source>
</evidence>
<dbReference type="OMA" id="THLEPTC"/>
<comment type="similarity">
    <text evidence="1">Belongs to the protein-tyrosine phosphatase family. Non-receptor class dual specificity subfamily.</text>
</comment>
<dbReference type="PRINTS" id="PR01910">
    <property type="entry name" value="ADSPHPHTASEB"/>
</dbReference>
<dbReference type="Pfam" id="PF00782">
    <property type="entry name" value="DSPc"/>
    <property type="match status" value="1"/>
</dbReference>
<dbReference type="PROSITE" id="PS50056">
    <property type="entry name" value="TYR_PHOSPHATASE_2"/>
    <property type="match status" value="1"/>
</dbReference>
<dbReference type="GO" id="GO:0004722">
    <property type="term" value="F:protein serine/threonine phosphatase activity"/>
    <property type="evidence" value="ECO:0007669"/>
    <property type="project" value="UniProtKB-EC"/>
</dbReference>
<evidence type="ECO:0000256" key="5">
    <source>
        <dbReference type="ARBA" id="ARBA00048336"/>
    </source>
</evidence>
<dbReference type="InterPro" id="IPR029021">
    <property type="entry name" value="Prot-tyrosine_phosphatase-like"/>
</dbReference>
<keyword evidence="2" id="KW-0378">Hydrolase</keyword>
<feature type="domain" description="Tyrosine-protein phosphatase" evidence="6">
    <location>
        <begin position="2"/>
        <end position="145"/>
    </location>
</feature>
<dbReference type="InterPro" id="IPR000340">
    <property type="entry name" value="Dual-sp_phosphatase_cat-dom"/>
</dbReference>
<dbReference type="SUPFAM" id="SSF52799">
    <property type="entry name" value="(Phosphotyrosine protein) phosphatases II"/>
    <property type="match status" value="1"/>
</dbReference>
<dbReference type="PRINTS" id="PR01908">
    <property type="entry name" value="ADSPHPHTASE"/>
</dbReference>
<evidence type="ECO:0000256" key="2">
    <source>
        <dbReference type="ARBA" id="ARBA00022801"/>
    </source>
</evidence>
<protein>
    <submittedName>
        <fullName evidence="9 10">Dual specificity phosphatase 28 isoform X1</fullName>
    </submittedName>
</protein>
<evidence type="ECO:0000256" key="4">
    <source>
        <dbReference type="ARBA" id="ARBA00047761"/>
    </source>
</evidence>
<name>A0A8J0SXC1_XENTR</name>
<dbReference type="PANTHER" id="PTHR45961:SF7">
    <property type="entry name" value="DUAL SPECIFICITY PHOSPHATASE 28"/>
    <property type="match status" value="1"/>
</dbReference>
<dbReference type="Proteomes" id="UP000008143">
    <property type="component" value="Chromosome 5"/>
</dbReference>
<evidence type="ECO:0000313" key="10">
    <source>
        <dbReference type="RefSeq" id="XP_017949261.1"/>
    </source>
</evidence>
<evidence type="ECO:0000256" key="1">
    <source>
        <dbReference type="ARBA" id="ARBA00008601"/>
    </source>
</evidence>
<gene>
    <name evidence="9 10 11" type="primary">dusp28</name>
</gene>
<evidence type="ECO:0000313" key="9">
    <source>
        <dbReference type="RefSeq" id="XP_012825470.1"/>
    </source>
</evidence>
<evidence type="ECO:0000259" key="7">
    <source>
        <dbReference type="PROSITE" id="PS50056"/>
    </source>
</evidence>
<reference evidence="9 10" key="1">
    <citation type="submission" date="2025-04" db="UniProtKB">
        <authorList>
            <consortium name="RefSeq"/>
        </authorList>
    </citation>
    <scope>IDENTIFICATION</scope>
    <source>
        <strain evidence="9 10">Nigerian</strain>
        <tissue evidence="9 10">Liver and blood</tissue>
    </source>
</reference>
<dbReference type="OrthoDB" id="285418at2759"/>
<dbReference type="AlphaFoldDB" id="A0A8J0SXC1"/>
<keyword evidence="3" id="KW-0904">Protein phosphatase</keyword>
<accession>A0A8J0SXC1</accession>
<dbReference type="SMART" id="SM00195">
    <property type="entry name" value="DSPc"/>
    <property type="match status" value="1"/>
</dbReference>
<dbReference type="GO" id="GO:0017017">
    <property type="term" value="F:MAP kinase tyrosine/serine/threonine phosphatase activity"/>
    <property type="evidence" value="ECO:0007669"/>
    <property type="project" value="InterPro"/>
</dbReference>
<evidence type="ECO:0000259" key="6">
    <source>
        <dbReference type="PROSITE" id="PS50054"/>
    </source>
</evidence>
<dbReference type="PANTHER" id="PTHR45961">
    <property type="entry name" value="IP21249P"/>
    <property type="match status" value="1"/>
</dbReference>
<dbReference type="RefSeq" id="XP_017949261.1">
    <property type="nucleotide sequence ID" value="XM_018093772.2"/>
</dbReference>
<dbReference type="PROSITE" id="PS50054">
    <property type="entry name" value="TYR_PHOSPHATASE_DUAL"/>
    <property type="match status" value="1"/>
</dbReference>
<dbReference type="InterPro" id="IPR020420">
    <property type="entry name" value="Atypical_DUSP_subfamB"/>
</dbReference>
<dbReference type="Xenbase" id="XB-GENE-1000308">
    <property type="gene designation" value="dusp28"/>
</dbReference>
<keyword evidence="8" id="KW-1185">Reference proteome</keyword>
<dbReference type="InterPro" id="IPR052103">
    <property type="entry name" value="Dual_spec_Phospatases"/>
</dbReference>
<dbReference type="CDD" id="cd14574">
    <property type="entry name" value="DUSP28"/>
    <property type="match status" value="1"/>
</dbReference>